<feature type="transmembrane region" description="Helical" evidence="6">
    <location>
        <begin position="219"/>
        <end position="244"/>
    </location>
</feature>
<feature type="signal peptide" evidence="7">
    <location>
        <begin position="1"/>
        <end position="18"/>
    </location>
</feature>
<keyword evidence="7" id="KW-0732">Signal</keyword>
<dbReference type="EMBL" id="JAEDAO010000001">
    <property type="protein sequence ID" value="MBK0394521.1"/>
    <property type="molecule type" value="Genomic_DNA"/>
</dbReference>
<dbReference type="InterPro" id="IPR019108">
    <property type="entry name" value="Caa3_assmbl_CtaG-rel"/>
</dbReference>
<feature type="transmembrane region" description="Helical" evidence="6">
    <location>
        <begin position="264"/>
        <end position="290"/>
    </location>
</feature>
<evidence type="ECO:0000256" key="6">
    <source>
        <dbReference type="SAM" id="Phobius"/>
    </source>
</evidence>
<dbReference type="Proteomes" id="UP000617041">
    <property type="component" value="Unassembled WGS sequence"/>
</dbReference>
<keyword evidence="2" id="KW-1003">Cell membrane</keyword>
<reference evidence="8" key="1">
    <citation type="submission" date="2020-12" db="EMBL/GenBank/DDBJ databases">
        <title>Ramlibacter sp. nov., isolated from a freshwater alga, Cryptomonas.</title>
        <authorList>
            <person name="Kim H.M."/>
            <person name="Jeon C.O."/>
        </authorList>
    </citation>
    <scope>NUCLEOTIDE SEQUENCE</scope>
    <source>
        <strain evidence="8">CrO1</strain>
    </source>
</reference>
<feature type="transmembrane region" description="Helical" evidence="6">
    <location>
        <begin position="107"/>
        <end position="128"/>
    </location>
</feature>
<feature type="transmembrane region" description="Helical" evidence="6">
    <location>
        <begin position="148"/>
        <end position="170"/>
    </location>
</feature>
<dbReference type="RefSeq" id="WP_200789607.1">
    <property type="nucleotide sequence ID" value="NZ_JAEDAO010000001.1"/>
</dbReference>
<sequence length="297" mass="31430">MGPLALLALTLLPAAALAHVPEAAPAAVSPWQWNFAPWLVGSLVFALGLYLHGVRRLWARAGQGRGIHGSTVAAFVAGWLTLVLALVSPLDTLGGQLFSAHMVQHELLMVIAAPLVVIGRPLAAWTWAFEPGVRQALGRFTQSGPVGAVWSTLTDPVVAWGLHALALWLWHVPSFFSAALTHEGLHVLQHASFLGTALFFWWAALGHDARQSIGTGQAVGLLFTTMLHTAALGALLSLAPTAWYEPYIATSNALGIDPVEDQQLGGLVMWVPAGLAYVVSALVLLGRLLVRQGAAKA</sequence>
<keyword evidence="5 6" id="KW-0472">Membrane</keyword>
<accession>A0A934Q4L8</accession>
<evidence type="ECO:0000256" key="1">
    <source>
        <dbReference type="ARBA" id="ARBA00004651"/>
    </source>
</evidence>
<dbReference type="AlphaFoldDB" id="A0A934Q4L8"/>
<evidence type="ECO:0000313" key="8">
    <source>
        <dbReference type="EMBL" id="MBK0394521.1"/>
    </source>
</evidence>
<comment type="caution">
    <text evidence="8">The sequence shown here is derived from an EMBL/GenBank/DDBJ whole genome shotgun (WGS) entry which is preliminary data.</text>
</comment>
<evidence type="ECO:0000256" key="2">
    <source>
        <dbReference type="ARBA" id="ARBA00022475"/>
    </source>
</evidence>
<keyword evidence="3 6" id="KW-0812">Transmembrane</keyword>
<feature type="transmembrane region" description="Helical" evidence="6">
    <location>
        <begin position="190"/>
        <end position="207"/>
    </location>
</feature>
<comment type="subcellular location">
    <subcellularLocation>
        <location evidence="1">Cell membrane</location>
        <topology evidence="1">Multi-pass membrane protein</topology>
    </subcellularLocation>
</comment>
<gene>
    <name evidence="8" type="ORF">I8E28_18095</name>
</gene>
<dbReference type="GO" id="GO:0005886">
    <property type="term" value="C:plasma membrane"/>
    <property type="evidence" value="ECO:0007669"/>
    <property type="project" value="UniProtKB-SubCell"/>
</dbReference>
<feature type="transmembrane region" description="Helical" evidence="6">
    <location>
        <begin position="35"/>
        <end position="54"/>
    </location>
</feature>
<feature type="chain" id="PRO_5037713998" evidence="7">
    <location>
        <begin position="19"/>
        <end position="297"/>
    </location>
</feature>
<evidence type="ECO:0000256" key="5">
    <source>
        <dbReference type="ARBA" id="ARBA00023136"/>
    </source>
</evidence>
<organism evidence="8 9">
    <name type="scientific">Ramlibacter algicola</name>
    <dbReference type="NCBI Taxonomy" id="2795217"/>
    <lineage>
        <taxon>Bacteria</taxon>
        <taxon>Pseudomonadati</taxon>
        <taxon>Pseudomonadota</taxon>
        <taxon>Betaproteobacteria</taxon>
        <taxon>Burkholderiales</taxon>
        <taxon>Comamonadaceae</taxon>
        <taxon>Ramlibacter</taxon>
    </lineage>
</organism>
<dbReference type="Pfam" id="PF09678">
    <property type="entry name" value="Caa3_CtaG"/>
    <property type="match status" value="1"/>
</dbReference>
<protein>
    <submittedName>
        <fullName evidence="8">Cytochrome c oxidase assembly protein</fullName>
    </submittedName>
</protein>
<evidence type="ECO:0000256" key="4">
    <source>
        <dbReference type="ARBA" id="ARBA00022989"/>
    </source>
</evidence>
<proteinExistence type="predicted"/>
<evidence type="ECO:0000313" key="9">
    <source>
        <dbReference type="Proteomes" id="UP000617041"/>
    </source>
</evidence>
<keyword evidence="4 6" id="KW-1133">Transmembrane helix</keyword>
<evidence type="ECO:0000256" key="7">
    <source>
        <dbReference type="SAM" id="SignalP"/>
    </source>
</evidence>
<evidence type="ECO:0000256" key="3">
    <source>
        <dbReference type="ARBA" id="ARBA00022692"/>
    </source>
</evidence>
<feature type="transmembrane region" description="Helical" evidence="6">
    <location>
        <begin position="66"/>
        <end position="87"/>
    </location>
</feature>
<keyword evidence="9" id="KW-1185">Reference proteome</keyword>
<name>A0A934Q4L8_9BURK</name>